<evidence type="ECO:0000256" key="1">
    <source>
        <dbReference type="SAM" id="MobiDB-lite"/>
    </source>
</evidence>
<comment type="caution">
    <text evidence="3">The sequence shown here is derived from an EMBL/GenBank/DDBJ whole genome shotgun (WGS) entry which is preliminary data.</text>
</comment>
<reference evidence="3 4" key="1">
    <citation type="submission" date="2024-01" db="EMBL/GenBank/DDBJ databases">
        <title>Genome assemblies of Stephania.</title>
        <authorList>
            <person name="Yang L."/>
        </authorList>
    </citation>
    <scope>NUCLEOTIDE SEQUENCE [LARGE SCALE GENOMIC DNA]</scope>
    <source>
        <strain evidence="3">JXDWG</strain>
        <tissue evidence="3">Leaf</tissue>
    </source>
</reference>
<dbReference type="AlphaFoldDB" id="A0AAP0LC15"/>
<dbReference type="Proteomes" id="UP001419268">
    <property type="component" value="Unassembled WGS sequence"/>
</dbReference>
<dbReference type="EMBL" id="JBBNAG010000001">
    <property type="protein sequence ID" value="KAK9167795.1"/>
    <property type="molecule type" value="Genomic_DNA"/>
</dbReference>
<dbReference type="PANTHER" id="PTHR36042">
    <property type="entry name" value="OS05G0490900 PROTEIN"/>
    <property type="match status" value="1"/>
</dbReference>
<keyword evidence="2" id="KW-0812">Transmembrane</keyword>
<feature type="region of interest" description="Disordered" evidence="1">
    <location>
        <begin position="98"/>
        <end position="137"/>
    </location>
</feature>
<feature type="transmembrane region" description="Helical" evidence="2">
    <location>
        <begin position="181"/>
        <end position="204"/>
    </location>
</feature>
<dbReference type="PANTHER" id="PTHR36042:SF1">
    <property type="entry name" value="OS05G0490900 PROTEIN"/>
    <property type="match status" value="1"/>
</dbReference>
<evidence type="ECO:0000256" key="2">
    <source>
        <dbReference type="SAM" id="Phobius"/>
    </source>
</evidence>
<keyword evidence="4" id="KW-1185">Reference proteome</keyword>
<organism evidence="3 4">
    <name type="scientific">Stephania cephalantha</name>
    <dbReference type="NCBI Taxonomy" id="152367"/>
    <lineage>
        <taxon>Eukaryota</taxon>
        <taxon>Viridiplantae</taxon>
        <taxon>Streptophyta</taxon>
        <taxon>Embryophyta</taxon>
        <taxon>Tracheophyta</taxon>
        <taxon>Spermatophyta</taxon>
        <taxon>Magnoliopsida</taxon>
        <taxon>Ranunculales</taxon>
        <taxon>Menispermaceae</taxon>
        <taxon>Menispermoideae</taxon>
        <taxon>Cissampelideae</taxon>
        <taxon>Stephania</taxon>
    </lineage>
</organism>
<evidence type="ECO:0000313" key="3">
    <source>
        <dbReference type="EMBL" id="KAK9167795.1"/>
    </source>
</evidence>
<keyword evidence="2" id="KW-0472">Membrane</keyword>
<evidence type="ECO:0000313" key="4">
    <source>
        <dbReference type="Proteomes" id="UP001419268"/>
    </source>
</evidence>
<sequence length="224" mass="24907">MQTNSEKQGAEEGVKIRNCPFLSFTDSGAKSLQSLKAAEADSACRSLVPILSSNLISVRSQSYYRDIRPETNGHCLTSWLSGGFIRQKSQPKQLQIMPWMSKSSASSSKSEETIPSWARPDSDEAPPWAREDAKETSPQQTIEVPFYAYLLASTITAIAAIGSIFEFINQKPVFGLLYPDSIFYVPLLGFFVLTGIPTSAFLWFKSVEVANREAEEQDRKDGYL</sequence>
<protein>
    <submittedName>
        <fullName evidence="3">Uncharacterized protein</fullName>
    </submittedName>
</protein>
<name>A0AAP0LC15_9MAGN</name>
<keyword evidence="2" id="KW-1133">Transmembrane helix</keyword>
<feature type="transmembrane region" description="Helical" evidence="2">
    <location>
        <begin position="146"/>
        <end position="169"/>
    </location>
</feature>
<accession>A0AAP0LC15</accession>
<proteinExistence type="predicted"/>
<gene>
    <name evidence="3" type="ORF">Scep_002986</name>
</gene>